<dbReference type="Proteomes" id="UP000290195">
    <property type="component" value="Segment"/>
</dbReference>
<dbReference type="EMBL" id="MF966379">
    <property type="protein sequence ID" value="ATZ81485.1"/>
    <property type="molecule type" value="Genomic_DNA"/>
</dbReference>
<dbReference type="OrthoDB" id="4989at10239"/>
<sequence length="553" mass="64198">MFSVRQTIATNQELARQRAIEKSVLFGKTPTTFIEKKAAAITGHPDINPILKCKVAIALDTILKFVESDNDFENVKIINRIRNHLETINIETGSTLTMVRKLPILSVQPIVPIEYVNVLETEFSTVVNIADFEYTMFNAKVKYRYMRETSFATYMYQNIMYFLNTYDINALEGIDTWLARYAVLLNRTKFSDYVAKKAFYQDIVYFHGVGYDTSFVPKYDVNNLRPQDPIPCSITDESQIDYYYKLNVLRTDQVPIEKIGIFLTFPFKDGHFIKPNGRIRYLGLDNRKRALKSVRLMIKNICSVNDIEAALDSAARGMQLDDIIYRAVYSRNLKEQAVALMIIRRIVGNYARVGKYIIQIPNEMTLLSWTKLSCRKNSIILPPIYTNDNRAPHYVSMIQDISQICYDKMGASIICSNHFLPELNLSAIYQLLQTDAEKYIFYTLVLQDYPIPMYYDAREKLKPKFGTANIDLEKYKQIKRPFINVSMEDRLNSITQPLVDMTDDTFTMENKCTPYDCFEMYEFHDEKLKILVTDGDVELDRNQIVNFITLSII</sequence>
<evidence type="ECO:0000313" key="1">
    <source>
        <dbReference type="EMBL" id="ATZ81485.1"/>
    </source>
</evidence>
<evidence type="ECO:0000313" key="2">
    <source>
        <dbReference type="Proteomes" id="UP000290195"/>
    </source>
</evidence>
<organism evidence="1">
    <name type="scientific">Drosophila innubila nudivirus</name>
    <dbReference type="NCBI Taxonomy" id="2057187"/>
    <lineage>
        <taxon>Viruses</taxon>
        <taxon>Viruses incertae sedis</taxon>
        <taxon>Naldaviricetes</taxon>
        <taxon>Lefavirales</taxon>
        <taxon>Nudiviridae</taxon>
        <taxon>Alphanudivirus</taxon>
        <taxon>Alphanudivirus droinnubilae</taxon>
    </lineage>
</organism>
<proteinExistence type="predicted"/>
<protein>
    <submittedName>
        <fullName evidence="1">GrBNV_gp76-like protein</fullName>
    </submittedName>
</protein>
<reference evidence="1" key="1">
    <citation type="journal article" date="2018" name="Infect. Genet. Evol.">
        <title>The dynamic evolution of Drosophila innubila Nudivirus.</title>
        <authorList>
            <person name="Hill T."/>
            <person name="Unckless R.L."/>
        </authorList>
    </citation>
    <scope>NUCLEOTIDE SEQUENCE [LARGE SCALE GENOMIC DNA]</scope>
    <source>
        <strain evidence="1">DiNV_CH01M</strain>
    </source>
</reference>
<keyword evidence="2" id="KW-1185">Reference proteome</keyword>
<name>A0A2H4UX44_9VIRU</name>
<accession>A0A2H4UX44</accession>
<gene>
    <name evidence="1" type="ORF">DiNV_CH01M_ORF3</name>
</gene>